<sequence>MDKEYGRWLKEMEADSRAKQQQFMDRIAERLKRPRLQEAPPRAFRGAPDYWREFAWSPEERVNRFAENFTSAGGHVVRLADMDAAKAFMLGKAEEMKARYILRQNDPALAELGLEAALTASGARLSVWNTAAEEPWIARAAEADFGIVMADYAVAYTGSLVVKSSPDQGRSVSLLPTALIAVVPVDRMKTRLGEVLDEFDEAGRSALPAGIHFISGPSRSADIENDLTIGVHGPGVVFALLVG</sequence>
<keyword evidence="3" id="KW-1185">Reference proteome</keyword>
<organism evidence="2 3">
    <name type="scientific">Paenibacillus oralis</name>
    <dbReference type="NCBI Taxonomy" id="2490856"/>
    <lineage>
        <taxon>Bacteria</taxon>
        <taxon>Bacillati</taxon>
        <taxon>Bacillota</taxon>
        <taxon>Bacilli</taxon>
        <taxon>Bacillales</taxon>
        <taxon>Paenibacillaceae</taxon>
        <taxon>Paenibacillus</taxon>
    </lineage>
</organism>
<dbReference type="Pfam" id="PF02589">
    <property type="entry name" value="LUD_dom"/>
    <property type="match status" value="1"/>
</dbReference>
<comment type="caution">
    <text evidence="2">The sequence shown here is derived from an EMBL/GenBank/DDBJ whole genome shotgun (WGS) entry which is preliminary data.</text>
</comment>
<evidence type="ECO:0000313" key="3">
    <source>
        <dbReference type="Proteomes" id="UP000267017"/>
    </source>
</evidence>
<proteinExistence type="predicted"/>
<dbReference type="Gene3D" id="3.40.50.10420">
    <property type="entry name" value="NagB/RpiA/CoA transferase-like"/>
    <property type="match status" value="1"/>
</dbReference>
<feature type="domain" description="LUD" evidence="1">
    <location>
        <begin position="63"/>
        <end position="242"/>
    </location>
</feature>
<evidence type="ECO:0000313" key="2">
    <source>
        <dbReference type="EMBL" id="RRJ67874.1"/>
    </source>
</evidence>
<name>A0A3P3UCL3_9BACL</name>
<evidence type="ECO:0000259" key="1">
    <source>
        <dbReference type="Pfam" id="PF02589"/>
    </source>
</evidence>
<dbReference type="InterPro" id="IPR024185">
    <property type="entry name" value="FTHF_cligase-like_sf"/>
</dbReference>
<dbReference type="PANTHER" id="PTHR43682:SF1">
    <property type="entry name" value="LACTATE UTILIZATION PROTEIN C"/>
    <property type="match status" value="1"/>
</dbReference>
<accession>A0A3P3UCL3</accession>
<dbReference type="InterPro" id="IPR003741">
    <property type="entry name" value="LUD_dom"/>
</dbReference>
<dbReference type="SUPFAM" id="SSF100950">
    <property type="entry name" value="NagB/RpiA/CoA transferase-like"/>
    <property type="match status" value="1"/>
</dbReference>
<dbReference type="InterPro" id="IPR037171">
    <property type="entry name" value="NagB/RpiA_transferase-like"/>
</dbReference>
<protein>
    <submittedName>
        <fullName evidence="2">Lactate utilization protein C</fullName>
    </submittedName>
</protein>
<dbReference type="PANTHER" id="PTHR43682">
    <property type="entry name" value="LACTATE UTILIZATION PROTEIN C"/>
    <property type="match status" value="1"/>
</dbReference>
<dbReference type="RefSeq" id="WP_128635636.1">
    <property type="nucleotide sequence ID" value="NZ_RRCN01000001.1"/>
</dbReference>
<dbReference type="EMBL" id="RRCN01000001">
    <property type="protein sequence ID" value="RRJ67874.1"/>
    <property type="molecule type" value="Genomic_DNA"/>
</dbReference>
<reference evidence="2 3" key="1">
    <citation type="submission" date="2018-11" db="EMBL/GenBank/DDBJ databases">
        <title>Genome sequencing of Paenibacillus sp. KCOM 3021 (= ChDC PVNT-B20).</title>
        <authorList>
            <person name="Kook J.-K."/>
            <person name="Park S.-N."/>
            <person name="Lim Y.K."/>
        </authorList>
    </citation>
    <scope>NUCLEOTIDE SEQUENCE [LARGE SCALE GENOMIC DNA]</scope>
    <source>
        <strain evidence="2 3">KCOM 3021</strain>
    </source>
</reference>
<dbReference type="OrthoDB" id="9794157at2"/>
<dbReference type="AlphaFoldDB" id="A0A3P3UCL3"/>
<dbReference type="Proteomes" id="UP000267017">
    <property type="component" value="Unassembled WGS sequence"/>
</dbReference>
<gene>
    <name evidence="2" type="ORF">EHV15_31195</name>
</gene>